<dbReference type="InterPro" id="IPR010663">
    <property type="entry name" value="Znf_FPG/IleRS"/>
</dbReference>
<dbReference type="SUPFAM" id="SSF57716">
    <property type="entry name" value="Glucocorticoid receptor-like (DNA-binding domain)"/>
    <property type="match status" value="1"/>
</dbReference>
<evidence type="ECO:0000313" key="18">
    <source>
        <dbReference type="Proteomes" id="UP000217784"/>
    </source>
</evidence>
<dbReference type="PROSITE" id="PS51068">
    <property type="entry name" value="FPG_CAT"/>
    <property type="match status" value="1"/>
</dbReference>
<keyword evidence="5" id="KW-0227">DNA damage</keyword>
<dbReference type="GO" id="GO:0008270">
    <property type="term" value="F:zinc ion binding"/>
    <property type="evidence" value="ECO:0007669"/>
    <property type="project" value="UniProtKB-KW"/>
</dbReference>
<dbReference type="SMART" id="SM01232">
    <property type="entry name" value="H2TH"/>
    <property type="match status" value="1"/>
</dbReference>
<keyword evidence="11" id="KW-0456">Lyase</keyword>
<evidence type="ECO:0000256" key="13">
    <source>
        <dbReference type="ARBA" id="ARBA00023295"/>
    </source>
</evidence>
<evidence type="ECO:0000259" key="16">
    <source>
        <dbReference type="PROSITE" id="PS51068"/>
    </source>
</evidence>
<dbReference type="InterPro" id="IPR012319">
    <property type="entry name" value="FPG_cat"/>
</dbReference>
<comment type="catalytic activity">
    <reaction evidence="1">
        <text>Hydrolysis of DNA containing ring-opened 7-methylguanine residues, releasing 2,6-diamino-4-hydroxy-5-(N-methyl)formamidopyrimidine.</text>
        <dbReference type="EC" id="3.2.2.23"/>
    </reaction>
</comment>
<dbReference type="Pfam" id="PF06831">
    <property type="entry name" value="H2TH"/>
    <property type="match status" value="1"/>
</dbReference>
<dbReference type="Proteomes" id="UP000217784">
    <property type="component" value="Unassembled WGS sequence"/>
</dbReference>
<keyword evidence="7" id="KW-0378">Hydrolase</keyword>
<dbReference type="SMART" id="SM00898">
    <property type="entry name" value="Fapy_DNA_glyco"/>
    <property type="match status" value="1"/>
</dbReference>
<keyword evidence="18" id="KW-1185">Reference proteome</keyword>
<dbReference type="PANTHER" id="PTHR22993">
    <property type="entry name" value="FORMAMIDOPYRIMIDINE-DNA GLYCOSYLASE"/>
    <property type="match status" value="1"/>
</dbReference>
<dbReference type="GO" id="GO:0034039">
    <property type="term" value="F:8-oxo-7,8-dihydroguanine DNA N-glycosylase activity"/>
    <property type="evidence" value="ECO:0007669"/>
    <property type="project" value="TreeGrafter"/>
</dbReference>
<organism evidence="17 18">
    <name type="scientific">Methanobacterium bryantii</name>
    <dbReference type="NCBI Taxonomy" id="2161"/>
    <lineage>
        <taxon>Archaea</taxon>
        <taxon>Methanobacteriati</taxon>
        <taxon>Methanobacteriota</taxon>
        <taxon>Methanomada group</taxon>
        <taxon>Methanobacteria</taxon>
        <taxon>Methanobacteriales</taxon>
        <taxon>Methanobacteriaceae</taxon>
        <taxon>Methanobacterium</taxon>
    </lineage>
</organism>
<reference evidence="17 18" key="1">
    <citation type="journal article" date="2017" name="BMC Genomics">
        <title>Genomic analysis of methanogenic archaea reveals a shift towards energy conservation.</title>
        <authorList>
            <person name="Gilmore S.P."/>
            <person name="Henske J.K."/>
            <person name="Sexton J.A."/>
            <person name="Solomon K.V."/>
            <person name="Seppala S."/>
            <person name="Yoo J.I."/>
            <person name="Huyett L.M."/>
            <person name="Pressman A."/>
            <person name="Cogan J.Z."/>
            <person name="Kivenson V."/>
            <person name="Peng X."/>
            <person name="Tan Y."/>
            <person name="Valentine D.L."/>
            <person name="O'Malley M.A."/>
        </authorList>
    </citation>
    <scope>NUCLEOTIDE SEQUENCE [LARGE SCALE GENOMIC DNA]</scope>
    <source>
        <strain evidence="17 18">M.o.H.</strain>
    </source>
</reference>
<dbReference type="GO" id="GO:0003684">
    <property type="term" value="F:damaged DNA binding"/>
    <property type="evidence" value="ECO:0007669"/>
    <property type="project" value="InterPro"/>
</dbReference>
<dbReference type="RefSeq" id="WP_069584964.1">
    <property type="nucleotide sequence ID" value="NZ_LMVM01000012.1"/>
</dbReference>
<dbReference type="AlphaFoldDB" id="A0A2A2H750"/>
<evidence type="ECO:0000256" key="10">
    <source>
        <dbReference type="ARBA" id="ARBA00023204"/>
    </source>
</evidence>
<evidence type="ECO:0000256" key="12">
    <source>
        <dbReference type="ARBA" id="ARBA00023268"/>
    </source>
</evidence>
<evidence type="ECO:0000256" key="3">
    <source>
        <dbReference type="ARBA" id="ARBA00009409"/>
    </source>
</evidence>
<proteinExistence type="inferred from homology"/>
<keyword evidence="9" id="KW-0238">DNA-binding</keyword>
<evidence type="ECO:0000256" key="2">
    <source>
        <dbReference type="ARBA" id="ARBA00001947"/>
    </source>
</evidence>
<comment type="similarity">
    <text evidence="3">Belongs to the FPG family.</text>
</comment>
<accession>A0A2A2H750</accession>
<evidence type="ECO:0000256" key="7">
    <source>
        <dbReference type="ARBA" id="ARBA00022801"/>
    </source>
</evidence>
<evidence type="ECO:0000256" key="9">
    <source>
        <dbReference type="ARBA" id="ARBA00023125"/>
    </source>
</evidence>
<dbReference type="Gene3D" id="3.20.190.10">
    <property type="entry name" value="MutM-like, N-terminal"/>
    <property type="match status" value="1"/>
</dbReference>
<evidence type="ECO:0000256" key="1">
    <source>
        <dbReference type="ARBA" id="ARBA00001668"/>
    </source>
</evidence>
<dbReference type="GO" id="GO:0003906">
    <property type="term" value="F:DNA-(apurinic or apyrimidinic site) endonuclease activity"/>
    <property type="evidence" value="ECO:0007669"/>
    <property type="project" value="InterPro"/>
</dbReference>
<dbReference type="SUPFAM" id="SSF81624">
    <property type="entry name" value="N-terminal domain of MutM-like DNA repair proteins"/>
    <property type="match status" value="1"/>
</dbReference>
<comment type="caution">
    <text evidence="17">The sequence shown here is derived from an EMBL/GenBank/DDBJ whole genome shotgun (WGS) entry which is preliminary data.</text>
</comment>
<keyword evidence="10" id="KW-0234">DNA repair</keyword>
<dbReference type="InterPro" id="IPR000214">
    <property type="entry name" value="Znf_DNA_glyclase/AP_lyase"/>
</dbReference>
<dbReference type="Gene3D" id="1.10.8.50">
    <property type="match status" value="1"/>
</dbReference>
<dbReference type="InterPro" id="IPR035937">
    <property type="entry name" value="FPG_N"/>
</dbReference>
<gene>
    <name evidence="17" type="ORF">ASJ80_12735</name>
</gene>
<dbReference type="InterPro" id="IPR010979">
    <property type="entry name" value="Ribosomal_uS13-like_H2TH"/>
</dbReference>
<keyword evidence="8" id="KW-0862">Zinc</keyword>
<feature type="domain" description="Formamidopyrimidine-DNA glycosylase catalytic" evidence="16">
    <location>
        <begin position="2"/>
        <end position="106"/>
    </location>
</feature>
<name>A0A2A2H750_METBR</name>
<dbReference type="EMBL" id="LMVM01000012">
    <property type="protein sequence ID" value="PAV05146.1"/>
    <property type="molecule type" value="Genomic_DNA"/>
</dbReference>
<evidence type="ECO:0000256" key="11">
    <source>
        <dbReference type="ARBA" id="ARBA00023239"/>
    </source>
</evidence>
<dbReference type="OrthoDB" id="53322at2157"/>
<keyword evidence="13" id="KW-0326">Glycosidase</keyword>
<evidence type="ECO:0000256" key="4">
    <source>
        <dbReference type="ARBA" id="ARBA00022723"/>
    </source>
</evidence>
<dbReference type="GO" id="GO:0006284">
    <property type="term" value="P:base-excision repair"/>
    <property type="evidence" value="ECO:0007669"/>
    <property type="project" value="InterPro"/>
</dbReference>
<sequence length="271" mass="31269">MAELPELVVLSRQMNDELKFKEIKSVDVIQEKCLNIDVDSFKERIAGKTIKKVYNKGKWIFFELTDSYHLLLNLGMGADIIYHNFDECSAGEYQCRFNFTDNSRFTCKFWWFGHVDLVSRNELSDHKPTKDIAISPLDPDFTLDYFKKICNGRAMIKNIILNQKKVGGIGNVYIHDILFKAKLHPKKPANSLESSQIDNLFQIMVENLKYALDKKGLAYEKDFYGKNGEFSKDYFLVAYKEGEKCPDCGKIIEKIKTGSTSSYICPECQKL</sequence>
<feature type="domain" description="FPG-type" evidence="15">
    <location>
        <begin position="236"/>
        <end position="270"/>
    </location>
</feature>
<protein>
    <submittedName>
        <fullName evidence="17">Formamidopyrimidine-DNA glycosylase</fullName>
    </submittedName>
</protein>
<dbReference type="SUPFAM" id="SSF46946">
    <property type="entry name" value="S13-like H2TH domain"/>
    <property type="match status" value="1"/>
</dbReference>
<evidence type="ECO:0000256" key="6">
    <source>
        <dbReference type="ARBA" id="ARBA00022771"/>
    </source>
</evidence>
<dbReference type="PANTHER" id="PTHR22993:SF9">
    <property type="entry name" value="FORMAMIDOPYRIMIDINE-DNA GLYCOSYLASE"/>
    <property type="match status" value="1"/>
</dbReference>
<evidence type="ECO:0000313" key="17">
    <source>
        <dbReference type="EMBL" id="PAV05146.1"/>
    </source>
</evidence>
<evidence type="ECO:0000256" key="8">
    <source>
        <dbReference type="ARBA" id="ARBA00022833"/>
    </source>
</evidence>
<keyword evidence="12" id="KW-0511">Multifunctional enzyme</keyword>
<keyword evidence="4" id="KW-0479">Metal-binding</keyword>
<evidence type="ECO:0000256" key="5">
    <source>
        <dbReference type="ARBA" id="ARBA00022763"/>
    </source>
</evidence>
<dbReference type="Pfam" id="PF01149">
    <property type="entry name" value="Fapy_DNA_glyco"/>
    <property type="match status" value="1"/>
</dbReference>
<comment type="cofactor">
    <cofactor evidence="2">
        <name>Zn(2+)</name>
        <dbReference type="ChEBI" id="CHEBI:29105"/>
    </cofactor>
</comment>
<evidence type="ECO:0000256" key="14">
    <source>
        <dbReference type="PROSITE-ProRule" id="PRU00391"/>
    </source>
</evidence>
<dbReference type="Pfam" id="PF06827">
    <property type="entry name" value="zf-FPG_IleRS"/>
    <property type="match status" value="1"/>
</dbReference>
<evidence type="ECO:0000259" key="15">
    <source>
        <dbReference type="PROSITE" id="PS51066"/>
    </source>
</evidence>
<dbReference type="PROSITE" id="PS51066">
    <property type="entry name" value="ZF_FPG_2"/>
    <property type="match status" value="1"/>
</dbReference>
<keyword evidence="6 14" id="KW-0863">Zinc-finger</keyword>
<dbReference type="InterPro" id="IPR015886">
    <property type="entry name" value="H2TH_FPG"/>
</dbReference>
<dbReference type="GO" id="GO:0016829">
    <property type="term" value="F:lyase activity"/>
    <property type="evidence" value="ECO:0007669"/>
    <property type="project" value="UniProtKB-KW"/>
</dbReference>